<dbReference type="SMART" id="SM00228">
    <property type="entry name" value="PDZ"/>
    <property type="match status" value="1"/>
</dbReference>
<feature type="region of interest" description="Disordered" evidence="1">
    <location>
        <begin position="544"/>
        <end position="568"/>
    </location>
</feature>
<dbReference type="SUPFAM" id="SSF51735">
    <property type="entry name" value="NAD(P)-binding Rossmann-fold domains"/>
    <property type="match status" value="1"/>
</dbReference>
<dbReference type="InterPro" id="IPR011032">
    <property type="entry name" value="GroES-like_sf"/>
</dbReference>
<dbReference type="SMART" id="SM00829">
    <property type="entry name" value="PKS_ER"/>
    <property type="match status" value="1"/>
</dbReference>
<dbReference type="EMBL" id="HBEO01016845">
    <property type="protein sequence ID" value="CAD8485984.1"/>
    <property type="molecule type" value="Transcribed_RNA"/>
</dbReference>
<dbReference type="PANTHER" id="PTHR11695">
    <property type="entry name" value="ALCOHOL DEHYDROGENASE RELATED"/>
    <property type="match status" value="1"/>
</dbReference>
<dbReference type="Gene3D" id="2.30.42.10">
    <property type="match status" value="1"/>
</dbReference>
<proteinExistence type="predicted"/>
<evidence type="ECO:0000313" key="3">
    <source>
        <dbReference type="EMBL" id="CAD8485984.1"/>
    </source>
</evidence>
<dbReference type="PROSITE" id="PS50106">
    <property type="entry name" value="PDZ"/>
    <property type="match status" value="1"/>
</dbReference>
<dbReference type="SUPFAM" id="SSF50129">
    <property type="entry name" value="GroES-like"/>
    <property type="match status" value="1"/>
</dbReference>
<accession>A0A7S0EK48</accession>
<protein>
    <recommendedName>
        <fullName evidence="2">PDZ domain-containing protein</fullName>
    </recommendedName>
</protein>
<dbReference type="InterPro" id="IPR013154">
    <property type="entry name" value="ADH-like_N"/>
</dbReference>
<dbReference type="SUPFAM" id="SSF50156">
    <property type="entry name" value="PDZ domain-like"/>
    <property type="match status" value="1"/>
</dbReference>
<dbReference type="Gene3D" id="3.40.50.720">
    <property type="entry name" value="NAD(P)-binding Rossmann-like Domain"/>
    <property type="match status" value="1"/>
</dbReference>
<dbReference type="Pfam" id="PF08240">
    <property type="entry name" value="ADH_N"/>
    <property type="match status" value="1"/>
</dbReference>
<name>A0A7S0EK48_9CRYP</name>
<feature type="compositionally biased region" description="Acidic residues" evidence="1">
    <location>
        <begin position="555"/>
        <end position="567"/>
    </location>
</feature>
<dbReference type="InterPro" id="IPR020843">
    <property type="entry name" value="ER"/>
</dbReference>
<evidence type="ECO:0000256" key="1">
    <source>
        <dbReference type="SAM" id="MobiDB-lite"/>
    </source>
</evidence>
<reference evidence="3" key="1">
    <citation type="submission" date="2021-01" db="EMBL/GenBank/DDBJ databases">
        <authorList>
            <person name="Corre E."/>
            <person name="Pelletier E."/>
            <person name="Niang G."/>
            <person name="Scheremetjew M."/>
            <person name="Finn R."/>
            <person name="Kale V."/>
            <person name="Holt S."/>
            <person name="Cochrane G."/>
            <person name="Meng A."/>
            <person name="Brown T."/>
            <person name="Cohen L."/>
        </authorList>
    </citation>
    <scope>NUCLEOTIDE SEQUENCE</scope>
    <source>
        <strain evidence="3">CCMP325</strain>
    </source>
</reference>
<feature type="domain" description="PDZ" evidence="2">
    <location>
        <begin position="699"/>
        <end position="776"/>
    </location>
</feature>
<dbReference type="Gene3D" id="3.90.180.10">
    <property type="entry name" value="Medium-chain alcohol dehydrogenases, catalytic domain"/>
    <property type="match status" value="1"/>
</dbReference>
<dbReference type="InterPro" id="IPR036291">
    <property type="entry name" value="NAD(P)-bd_dom_sf"/>
</dbReference>
<dbReference type="Pfam" id="PF13602">
    <property type="entry name" value="ADH_zinc_N_2"/>
    <property type="match status" value="1"/>
</dbReference>
<dbReference type="CDD" id="cd08267">
    <property type="entry name" value="MDR1"/>
    <property type="match status" value="1"/>
</dbReference>
<evidence type="ECO:0000259" key="2">
    <source>
        <dbReference type="PROSITE" id="PS50106"/>
    </source>
</evidence>
<feature type="region of interest" description="Disordered" evidence="1">
    <location>
        <begin position="455"/>
        <end position="490"/>
    </location>
</feature>
<dbReference type="GO" id="GO:0005739">
    <property type="term" value="C:mitochondrion"/>
    <property type="evidence" value="ECO:0007669"/>
    <property type="project" value="TreeGrafter"/>
</dbReference>
<dbReference type="InterPro" id="IPR036034">
    <property type="entry name" value="PDZ_sf"/>
</dbReference>
<dbReference type="InterPro" id="IPR050700">
    <property type="entry name" value="YIM1/Zinc_Alcohol_DH_Fams"/>
</dbReference>
<dbReference type="PANTHER" id="PTHR11695:SF294">
    <property type="entry name" value="RETICULON-4-INTERACTING PROTEIN 1, MITOCHONDRIAL"/>
    <property type="match status" value="1"/>
</dbReference>
<sequence length="792" mass="87100">MAELSFGHNLRAKRKEVINNTLNFLPWAQGCFTACGPTGFNSLEALAPANTVNFNNAPAKMLGIALHEYGSPYQFKVQLCNLPRELRDFEVLIQVQAVSVNPTDCKLRSGSLSQLYPLSLPVILGCDFSGVIVKTGSAVPLKVGQKVFGRQTLDRIREVHGTYAEYCVADCQEIAEVPEDVSFEQAAAVPWAGLTAYAALVRVGGISYKNATGGRRAVLILGGSGGVGTFAVQIAKHYLRCHTTVTCSSSNIEMMEKIGADEVVNYNETNFWDKISKPILGQGRVGYNLVLDCVGGDDYWQACQPLLVEDGSYVSLVGAERYGGEDKEYSVGSAISAQMQSGIRRGLGLIGASKRYTVFTPSMTNNEDLSILASLMREGKMVPVVSKLFSMYDIIDAHEHLETHHAVGKCVIQIRKTIPEEEDNEVSEPDEDDDKEIDLANMVLDKTTMRLVPKNSVGEGGMDDALRQKQLQVTSKLKQKSREEEREIPKKAVKFQTEEENLGAADTAGAGTAAGDGRGFAGKLSRKEQYRMAVLQAQNELLEQEASAKASHTQEEEDEEERGEEESWQTIRYSGMLRKKKEDHGMFEDPYKTMCMATLDDGILTLKVMVNGEVTESTEAYNLGDGWRLIIRDDKKDRFSLIRSSASSSEPTQITLKAENRMEGEAWIEKLTETARWFGECIRQVNSAQGHHEEQPKPQAKQGEQCGIGMVLRQTKDGLIVIKMASGAPAAASNQIELEDILLKVDGKAVTTAEEAAEYILGDKGSEIHLLFQRLVGGKKVKFPVRLIRGKV</sequence>
<dbReference type="GO" id="GO:0016491">
    <property type="term" value="F:oxidoreductase activity"/>
    <property type="evidence" value="ECO:0007669"/>
    <property type="project" value="InterPro"/>
</dbReference>
<organism evidence="3">
    <name type="scientific">Hanusia phi</name>
    <dbReference type="NCBI Taxonomy" id="3032"/>
    <lineage>
        <taxon>Eukaryota</taxon>
        <taxon>Cryptophyceae</taxon>
        <taxon>Pyrenomonadales</taxon>
        <taxon>Geminigeraceae</taxon>
        <taxon>Hanusia</taxon>
    </lineage>
</organism>
<dbReference type="AlphaFoldDB" id="A0A7S0EK48"/>
<feature type="compositionally biased region" description="Basic and acidic residues" evidence="1">
    <location>
        <begin position="480"/>
        <end position="490"/>
    </location>
</feature>
<dbReference type="InterPro" id="IPR001478">
    <property type="entry name" value="PDZ"/>
</dbReference>
<dbReference type="Pfam" id="PF13180">
    <property type="entry name" value="PDZ_2"/>
    <property type="match status" value="1"/>
</dbReference>
<gene>
    <name evidence="3" type="ORF">HPHI1048_LOCUS11486</name>
</gene>